<dbReference type="PANTHER" id="PTHR21343:SF8">
    <property type="entry name" value="DRTGG DOMAIN-CONTAINING PROTEIN"/>
    <property type="match status" value="1"/>
</dbReference>
<dbReference type="Gene3D" id="3.40.50.300">
    <property type="entry name" value="P-loop containing nucleotide triphosphate hydrolases"/>
    <property type="match status" value="1"/>
</dbReference>
<dbReference type="HOGENOM" id="CLU_040984_1_0_7"/>
<name>A0A0B5FN03_9BACT</name>
<dbReference type="OrthoDB" id="9773206at2"/>
<dbReference type="Pfam" id="PF13500">
    <property type="entry name" value="AAA_26"/>
    <property type="match status" value="1"/>
</dbReference>
<evidence type="ECO:0000313" key="3">
    <source>
        <dbReference type="EMBL" id="AJF05370.1"/>
    </source>
</evidence>
<evidence type="ECO:0000256" key="1">
    <source>
        <dbReference type="ARBA" id="ARBA00011643"/>
    </source>
</evidence>
<sequence>MARKIFIAATGQHCGKTTTSLALLMLARAQGLRVGFLKPLGPKPIHYAGHDGDRDAALIAELFGQAQEFPLMSPVVLQSDTTRRIIDGEMSAAAFVPRITEACAALEDRCDLLIIEGAGHAGVGSVAGLSNADMARLLDASVMMVTEGGIGRVVDSVCLNLCMFREQGVRVRCVVANKLNPAKRDQSIDYLQRGLSPYDLKVLGGFNYQPVLANPTLRRISRLLDRSLHGDDSQAGRIIHHVQIGAASTWRVAELLQNSTLLIVTSSRDELLVTLANLYQMPEYREKIVGLVVPGIIPVSRITQKILDHSGIPYLRTTEHTTAELHNLITEDVSKITSEDQEKIDLLQKLAPERFDLKVLLDLFP</sequence>
<keyword evidence="2" id="KW-0315">Glutamine amidotransferase</keyword>
<evidence type="ECO:0000313" key="4">
    <source>
        <dbReference type="Proteomes" id="UP000035036"/>
    </source>
</evidence>
<protein>
    <submittedName>
        <fullName evidence="3">Cobyrinic acid a,c-diamide synthase</fullName>
    </submittedName>
</protein>
<comment type="subunit">
    <text evidence="1">Homohexamer.</text>
</comment>
<evidence type="ECO:0000256" key="2">
    <source>
        <dbReference type="ARBA" id="ARBA00022962"/>
    </source>
</evidence>
<dbReference type="STRING" id="483547.GSUB_00520"/>
<dbReference type="SUPFAM" id="SSF52540">
    <property type="entry name" value="P-loop containing nucleoside triphosphate hydrolases"/>
    <property type="match status" value="1"/>
</dbReference>
<dbReference type="SUPFAM" id="SSF75138">
    <property type="entry name" value="HprK N-terminal domain-like"/>
    <property type="match status" value="1"/>
</dbReference>
<dbReference type="CDD" id="cd03109">
    <property type="entry name" value="DTBS"/>
    <property type="match status" value="1"/>
</dbReference>
<dbReference type="KEGG" id="gsb:GSUB_00520"/>
<dbReference type="RefSeq" id="WP_040198641.1">
    <property type="nucleotide sequence ID" value="NZ_CP010311.1"/>
</dbReference>
<keyword evidence="4" id="KW-1185">Reference proteome</keyword>
<dbReference type="Proteomes" id="UP000035036">
    <property type="component" value="Chromosome"/>
</dbReference>
<dbReference type="InterPro" id="IPR028979">
    <property type="entry name" value="Ser_kin/Pase_Hpr-like_N_sf"/>
</dbReference>
<dbReference type="Gene3D" id="3.40.1390.20">
    <property type="entry name" value="HprK N-terminal domain-like"/>
    <property type="match status" value="1"/>
</dbReference>
<gene>
    <name evidence="3" type="ORF">GSUB_00520</name>
</gene>
<proteinExistence type="predicted"/>
<reference evidence="3 4" key="1">
    <citation type="journal article" date="2015" name="Genome Announc.">
        <title>Genomes of Geoalkalibacter ferrihydriticus Z-0531T and Geoalkalibacter subterraneus Red1T, Two Haloalkaliphilic Metal-Reducing Deltaproteobacteria.</title>
        <authorList>
            <person name="Badalamenti J.P."/>
            <person name="Krajmalnik-Brown R."/>
            <person name="Torres C.I."/>
            <person name="Bond D.R."/>
        </authorList>
    </citation>
    <scope>NUCLEOTIDE SEQUENCE [LARGE SCALE GENOMIC DNA]</scope>
    <source>
        <strain evidence="3 4">Red1</strain>
    </source>
</reference>
<accession>A0A0B5FN03</accession>
<organism evidence="3 4">
    <name type="scientific">Geoalkalibacter subterraneus</name>
    <dbReference type="NCBI Taxonomy" id="483547"/>
    <lineage>
        <taxon>Bacteria</taxon>
        <taxon>Pseudomonadati</taxon>
        <taxon>Thermodesulfobacteriota</taxon>
        <taxon>Desulfuromonadia</taxon>
        <taxon>Desulfuromonadales</taxon>
        <taxon>Geoalkalibacteraceae</taxon>
        <taxon>Geoalkalibacter</taxon>
    </lineage>
</organism>
<dbReference type="AlphaFoldDB" id="A0A0B5FN03"/>
<dbReference type="EMBL" id="CP010311">
    <property type="protein sequence ID" value="AJF05370.1"/>
    <property type="molecule type" value="Genomic_DNA"/>
</dbReference>
<dbReference type="InterPro" id="IPR027417">
    <property type="entry name" value="P-loop_NTPase"/>
</dbReference>
<dbReference type="PANTHER" id="PTHR21343">
    <property type="entry name" value="DETHIOBIOTIN SYNTHETASE"/>
    <property type="match status" value="1"/>
</dbReference>